<keyword evidence="1" id="KW-0472">Membrane</keyword>
<evidence type="ECO:0000313" key="4">
    <source>
        <dbReference type="Proteomes" id="UP001221757"/>
    </source>
</evidence>
<feature type="transmembrane region" description="Helical" evidence="1">
    <location>
        <begin position="56"/>
        <end position="78"/>
    </location>
</feature>
<keyword evidence="1" id="KW-1133">Transmembrane helix</keyword>
<name>A0AAD7G6C4_MYCRO</name>
<feature type="transmembrane region" description="Helical" evidence="1">
    <location>
        <begin position="90"/>
        <end position="110"/>
    </location>
</feature>
<sequence>MSDAESAVLAQNIVRLNYAHLIGITFLYFDHLITLDREISLVWRKRKSLSSYSFLLNRYFAFISGIPVAALPFLTLSLKTCAIYSLFRELALLVAQAIVSLIMVMRVYAIFGRSRRVLWMILGVGFCVVGVAIFSVTGQQASRNLVVGGCHFGLMQSTAFRLAGSWEALFVLDALIFGLTIYNAYTTRRRMLPQTNLHTVVIRDGAMFFGIVALANLANIATYYFSTVMLPGSLAGFANCISVTMISRLILNLHAHANTGILTEHTGPVVQSNIHLTSLDDILMPYPSSVYAAHSHRRNSASSRGIQVG</sequence>
<evidence type="ECO:0000259" key="2">
    <source>
        <dbReference type="Pfam" id="PF20151"/>
    </source>
</evidence>
<reference evidence="3" key="1">
    <citation type="submission" date="2023-03" db="EMBL/GenBank/DDBJ databases">
        <title>Massive genome expansion in bonnet fungi (Mycena s.s.) driven by repeated elements and novel gene families across ecological guilds.</title>
        <authorList>
            <consortium name="Lawrence Berkeley National Laboratory"/>
            <person name="Harder C.B."/>
            <person name="Miyauchi S."/>
            <person name="Viragh M."/>
            <person name="Kuo A."/>
            <person name="Thoen E."/>
            <person name="Andreopoulos B."/>
            <person name="Lu D."/>
            <person name="Skrede I."/>
            <person name="Drula E."/>
            <person name="Henrissat B."/>
            <person name="Morin E."/>
            <person name="Kohler A."/>
            <person name="Barry K."/>
            <person name="LaButti K."/>
            <person name="Morin E."/>
            <person name="Salamov A."/>
            <person name="Lipzen A."/>
            <person name="Mereny Z."/>
            <person name="Hegedus B."/>
            <person name="Baldrian P."/>
            <person name="Stursova M."/>
            <person name="Weitz H."/>
            <person name="Taylor A."/>
            <person name="Grigoriev I.V."/>
            <person name="Nagy L.G."/>
            <person name="Martin F."/>
            <person name="Kauserud H."/>
        </authorList>
    </citation>
    <scope>NUCLEOTIDE SEQUENCE</scope>
    <source>
        <strain evidence="3">CBHHK067</strain>
    </source>
</reference>
<evidence type="ECO:0000313" key="3">
    <source>
        <dbReference type="EMBL" id="KAJ7661144.1"/>
    </source>
</evidence>
<dbReference type="Proteomes" id="UP001221757">
    <property type="component" value="Unassembled WGS sequence"/>
</dbReference>
<protein>
    <recommendedName>
        <fullName evidence="2">DUF6533 domain-containing protein</fullName>
    </recommendedName>
</protein>
<dbReference type="EMBL" id="JARKIE010000252">
    <property type="protein sequence ID" value="KAJ7661144.1"/>
    <property type="molecule type" value="Genomic_DNA"/>
</dbReference>
<evidence type="ECO:0000256" key="1">
    <source>
        <dbReference type="SAM" id="Phobius"/>
    </source>
</evidence>
<feature type="transmembrane region" description="Helical" evidence="1">
    <location>
        <begin position="18"/>
        <end position="35"/>
    </location>
</feature>
<organism evidence="3 4">
    <name type="scientific">Mycena rosella</name>
    <name type="common">Pink bonnet</name>
    <name type="synonym">Agaricus rosellus</name>
    <dbReference type="NCBI Taxonomy" id="1033263"/>
    <lineage>
        <taxon>Eukaryota</taxon>
        <taxon>Fungi</taxon>
        <taxon>Dikarya</taxon>
        <taxon>Basidiomycota</taxon>
        <taxon>Agaricomycotina</taxon>
        <taxon>Agaricomycetes</taxon>
        <taxon>Agaricomycetidae</taxon>
        <taxon>Agaricales</taxon>
        <taxon>Marasmiineae</taxon>
        <taxon>Mycenaceae</taxon>
        <taxon>Mycena</taxon>
    </lineage>
</organism>
<dbReference type="AlphaFoldDB" id="A0AAD7G6C4"/>
<feature type="transmembrane region" description="Helical" evidence="1">
    <location>
        <begin position="163"/>
        <end position="185"/>
    </location>
</feature>
<keyword evidence="1" id="KW-0812">Transmembrane</keyword>
<comment type="caution">
    <text evidence="3">The sequence shown here is derived from an EMBL/GenBank/DDBJ whole genome shotgun (WGS) entry which is preliminary data.</text>
</comment>
<accession>A0AAD7G6C4</accession>
<dbReference type="Pfam" id="PF20151">
    <property type="entry name" value="DUF6533"/>
    <property type="match status" value="1"/>
</dbReference>
<feature type="transmembrane region" description="Helical" evidence="1">
    <location>
        <begin position="206"/>
        <end position="226"/>
    </location>
</feature>
<feature type="transmembrane region" description="Helical" evidence="1">
    <location>
        <begin position="117"/>
        <end position="136"/>
    </location>
</feature>
<proteinExistence type="predicted"/>
<keyword evidence="4" id="KW-1185">Reference proteome</keyword>
<feature type="domain" description="DUF6533" evidence="2">
    <location>
        <begin position="18"/>
        <end position="63"/>
    </location>
</feature>
<gene>
    <name evidence="3" type="ORF">B0H17DRAFT_1212331</name>
</gene>
<dbReference type="InterPro" id="IPR045340">
    <property type="entry name" value="DUF6533"/>
</dbReference>